<dbReference type="InterPro" id="IPR000524">
    <property type="entry name" value="Tscrpt_reg_HTH_GntR"/>
</dbReference>
<dbReference type="EMBL" id="VCIZ01000001">
    <property type="protein sequence ID" value="TSP14311.1"/>
    <property type="molecule type" value="Genomic_DNA"/>
</dbReference>
<keyword evidence="2" id="KW-0238">DNA-binding</keyword>
<dbReference type="PANTHER" id="PTHR43537:SF5">
    <property type="entry name" value="UXU OPERON TRANSCRIPTIONAL REGULATOR"/>
    <property type="match status" value="1"/>
</dbReference>
<name>A0AAE9L3J1_9BURK</name>
<keyword evidence="3" id="KW-0804">Transcription</keyword>
<dbReference type="Pfam" id="PF00392">
    <property type="entry name" value="GntR"/>
    <property type="match status" value="1"/>
</dbReference>
<keyword evidence="1" id="KW-0805">Transcription regulation</keyword>
<dbReference type="GO" id="GO:0003700">
    <property type="term" value="F:DNA-binding transcription factor activity"/>
    <property type="evidence" value="ECO:0007669"/>
    <property type="project" value="InterPro"/>
</dbReference>
<dbReference type="PROSITE" id="PS50949">
    <property type="entry name" value="HTH_GNTR"/>
    <property type="match status" value="1"/>
</dbReference>
<dbReference type="EMBL" id="CP097330">
    <property type="protein sequence ID" value="URF05651.1"/>
    <property type="molecule type" value="Genomic_DNA"/>
</dbReference>
<evidence type="ECO:0000313" key="5">
    <source>
        <dbReference type="EMBL" id="TSP14311.1"/>
    </source>
</evidence>
<dbReference type="AlphaFoldDB" id="A0AAE9L3J1"/>
<proteinExistence type="predicted"/>
<evidence type="ECO:0000313" key="8">
    <source>
        <dbReference type="Proteomes" id="UP001056132"/>
    </source>
</evidence>
<dbReference type="Gene3D" id="1.10.10.10">
    <property type="entry name" value="Winged helix-like DNA-binding domain superfamily/Winged helix DNA-binding domain"/>
    <property type="match status" value="1"/>
</dbReference>
<evidence type="ECO:0000259" key="4">
    <source>
        <dbReference type="PROSITE" id="PS50949"/>
    </source>
</evidence>
<dbReference type="SUPFAM" id="SSF46785">
    <property type="entry name" value="Winged helix' DNA-binding domain"/>
    <property type="match status" value="1"/>
</dbReference>
<dbReference type="CDD" id="cd07377">
    <property type="entry name" value="WHTH_GntR"/>
    <property type="match status" value="1"/>
</dbReference>
<reference evidence="6" key="3">
    <citation type="submission" date="2022-05" db="EMBL/GenBank/DDBJ databases">
        <authorList>
            <person name="Kunte H.-J."/>
        </authorList>
    </citation>
    <scope>NUCLEOTIDE SEQUENCE</scope>
    <source>
        <strain evidence="6">G5</strain>
    </source>
</reference>
<evidence type="ECO:0000256" key="3">
    <source>
        <dbReference type="ARBA" id="ARBA00023163"/>
    </source>
</evidence>
<reference evidence="6" key="2">
    <citation type="journal article" date="2022" name="Microbiol. Resour. Announc.">
        <title>Genome Sequence of Cupriavidus campinensis Strain G5, a Member of a Bacterial Consortium Capable of Polyethylene Degradation.</title>
        <authorList>
            <person name="Schneider B."/>
            <person name="Pfeiffer F."/>
            <person name="Dyall-Smith M."/>
            <person name="Kunte H.J."/>
        </authorList>
    </citation>
    <scope>NUCLEOTIDE SEQUENCE</scope>
    <source>
        <strain evidence="6">G5</strain>
    </source>
</reference>
<feature type="domain" description="HTH gntR-type" evidence="4">
    <location>
        <begin position="7"/>
        <end position="75"/>
    </location>
</feature>
<dbReference type="SUPFAM" id="SSF48008">
    <property type="entry name" value="GntR ligand-binding domain-like"/>
    <property type="match status" value="1"/>
</dbReference>
<dbReference type="Gene3D" id="1.20.120.530">
    <property type="entry name" value="GntR ligand-binding domain-like"/>
    <property type="match status" value="1"/>
</dbReference>
<evidence type="ECO:0000256" key="1">
    <source>
        <dbReference type="ARBA" id="ARBA00023015"/>
    </source>
</evidence>
<dbReference type="SMART" id="SM00895">
    <property type="entry name" value="FCD"/>
    <property type="match status" value="1"/>
</dbReference>
<keyword evidence="7" id="KW-1185">Reference proteome</keyword>
<dbReference type="KEGG" id="ccam:M5D45_07600"/>
<dbReference type="GO" id="GO:0003677">
    <property type="term" value="F:DNA binding"/>
    <property type="evidence" value="ECO:0007669"/>
    <property type="project" value="UniProtKB-KW"/>
</dbReference>
<dbReference type="InterPro" id="IPR036390">
    <property type="entry name" value="WH_DNA-bd_sf"/>
</dbReference>
<evidence type="ECO:0000313" key="7">
    <source>
        <dbReference type="Proteomes" id="UP000318943"/>
    </source>
</evidence>
<accession>A0AAE9L3J1</accession>
<dbReference type="Pfam" id="PF07729">
    <property type="entry name" value="FCD"/>
    <property type="match status" value="1"/>
</dbReference>
<dbReference type="InterPro" id="IPR011711">
    <property type="entry name" value="GntR_C"/>
</dbReference>
<protein>
    <submittedName>
        <fullName evidence="6">FCD domain-containing protein</fullName>
    </submittedName>
    <submittedName>
        <fullName evidence="5">FadR family transcriptional regulator</fullName>
    </submittedName>
</protein>
<dbReference type="SMART" id="SM00345">
    <property type="entry name" value="HTH_GNTR"/>
    <property type="match status" value="1"/>
</dbReference>
<dbReference type="InterPro" id="IPR008920">
    <property type="entry name" value="TF_FadR/GntR_C"/>
</dbReference>
<dbReference type="PANTHER" id="PTHR43537">
    <property type="entry name" value="TRANSCRIPTIONAL REGULATOR, GNTR FAMILY"/>
    <property type="match status" value="1"/>
</dbReference>
<sequence length="235" mass="25407">MQTTRPITLTERVIQQLRAEIADGVYPVGARLPTGKQLAERYGVSTAVIREVTEHLRSQGMIESRQGLGSTVRARVSDAGFRLSGQAGADAADLAAIYELRLDLESAAAAMAARRRTDDDLQRMADLLGTLAAQLHDIDRGAESDTQFHVAVAAATHNKYYQDLLQYLNLQLHHAVRTARGNSQRQPGLPEQVHGEHVAIFEAIRAADPEAARLAAAAHLRNAAARLGLPLRAAA</sequence>
<reference evidence="5 7" key="1">
    <citation type="submission" date="2019-05" db="EMBL/GenBank/DDBJ databases">
        <title>Whole genome sequence analysis of Cupriavidus campinensis S14E4C strain.</title>
        <authorList>
            <person name="Abbaszade G."/>
            <person name="Szabo A."/>
            <person name="Toumi M."/>
            <person name="Toth E."/>
        </authorList>
    </citation>
    <scope>NUCLEOTIDE SEQUENCE [LARGE SCALE GENOMIC DNA]</scope>
    <source>
        <strain evidence="5 7">S14E4C</strain>
    </source>
</reference>
<dbReference type="Proteomes" id="UP001056132">
    <property type="component" value="Chromosome 1"/>
</dbReference>
<evidence type="ECO:0000313" key="6">
    <source>
        <dbReference type="EMBL" id="URF05651.1"/>
    </source>
</evidence>
<gene>
    <name evidence="5" type="ORF">FGG12_01220</name>
    <name evidence="6" type="ORF">M5D45_07600</name>
</gene>
<dbReference type="RefSeq" id="WP_144195384.1">
    <property type="nucleotide sequence ID" value="NZ_CAJPVH010000018.1"/>
</dbReference>
<dbReference type="InterPro" id="IPR036388">
    <property type="entry name" value="WH-like_DNA-bd_sf"/>
</dbReference>
<dbReference type="Proteomes" id="UP000318943">
    <property type="component" value="Unassembled WGS sequence"/>
</dbReference>
<organism evidence="6 8">
    <name type="scientific">Cupriavidus campinensis</name>
    <dbReference type="NCBI Taxonomy" id="151783"/>
    <lineage>
        <taxon>Bacteria</taxon>
        <taxon>Pseudomonadati</taxon>
        <taxon>Pseudomonadota</taxon>
        <taxon>Betaproteobacteria</taxon>
        <taxon>Burkholderiales</taxon>
        <taxon>Burkholderiaceae</taxon>
        <taxon>Cupriavidus</taxon>
    </lineage>
</organism>
<evidence type="ECO:0000256" key="2">
    <source>
        <dbReference type="ARBA" id="ARBA00023125"/>
    </source>
</evidence>